<feature type="non-terminal residue" evidence="2">
    <location>
        <position position="1"/>
    </location>
</feature>
<keyword evidence="3" id="KW-1185">Reference proteome</keyword>
<protein>
    <submittedName>
        <fullName evidence="2">Uncharacterized protein</fullName>
    </submittedName>
</protein>
<evidence type="ECO:0000313" key="2">
    <source>
        <dbReference type="EMBL" id="EKX64986.1"/>
    </source>
</evidence>
<name>L1KVZ1_9ACTN</name>
<evidence type="ECO:0000256" key="1">
    <source>
        <dbReference type="SAM" id="MobiDB-lite"/>
    </source>
</evidence>
<sequence>LGARAGARALPGGQVEGDLAGGGDEQHGQGESGQTDEEAVEAYGALSVPGGGAHPVGEVDDHERQQQQPQGAGAVARGEVAPDVGLRDRFAPMVRRAGLGVGVVDAPEDGRRVVAGDPDRAGVVQHTFGGGASDAVHEEFEGGSVGRGMAGVRLLFRRSGALPFQMCWSLRIFRVFRRTIHCSAPP</sequence>
<dbReference type="Proteomes" id="UP000010411">
    <property type="component" value="Unassembled WGS sequence"/>
</dbReference>
<comment type="caution">
    <text evidence="2">The sequence shown here is derived from an EMBL/GenBank/DDBJ whole genome shotgun (WGS) entry which is preliminary data.</text>
</comment>
<organism evidence="2 3">
    <name type="scientific">Streptomyces ipomoeae 91-03</name>
    <dbReference type="NCBI Taxonomy" id="698759"/>
    <lineage>
        <taxon>Bacteria</taxon>
        <taxon>Bacillati</taxon>
        <taxon>Actinomycetota</taxon>
        <taxon>Actinomycetes</taxon>
        <taxon>Kitasatosporales</taxon>
        <taxon>Streptomycetaceae</taxon>
        <taxon>Streptomyces</taxon>
    </lineage>
</organism>
<dbReference type="EMBL" id="AEJC01000327">
    <property type="protein sequence ID" value="EKX64986.1"/>
    <property type="molecule type" value="Genomic_DNA"/>
</dbReference>
<gene>
    <name evidence="2" type="ORF">STRIP9103_00614</name>
</gene>
<reference evidence="2 3" key="1">
    <citation type="submission" date="2012-11" db="EMBL/GenBank/DDBJ databases">
        <authorList>
            <person name="Huguet-Tapia J.C."/>
            <person name="Durkin A.S."/>
            <person name="Pettis G.S."/>
            <person name="Badger J.H."/>
        </authorList>
    </citation>
    <scope>NUCLEOTIDE SEQUENCE [LARGE SCALE GENOMIC DNA]</scope>
    <source>
        <strain evidence="2 3">91-03</strain>
    </source>
</reference>
<feature type="compositionally biased region" description="Low complexity" evidence="1">
    <location>
        <begin position="66"/>
        <end position="78"/>
    </location>
</feature>
<dbReference type="AlphaFoldDB" id="L1KVZ1"/>
<accession>L1KVZ1</accession>
<proteinExistence type="predicted"/>
<evidence type="ECO:0000313" key="3">
    <source>
        <dbReference type="Proteomes" id="UP000010411"/>
    </source>
</evidence>
<feature type="compositionally biased region" description="Low complexity" evidence="1">
    <location>
        <begin position="1"/>
        <end position="13"/>
    </location>
</feature>
<feature type="region of interest" description="Disordered" evidence="1">
    <location>
        <begin position="1"/>
        <end position="79"/>
    </location>
</feature>